<proteinExistence type="predicted"/>
<reference evidence="2 3" key="1">
    <citation type="submission" date="2016-10" db="EMBL/GenBank/DDBJ databases">
        <authorList>
            <person name="de Groot N.N."/>
        </authorList>
    </citation>
    <scope>NUCLEOTIDE SEQUENCE [LARGE SCALE GENOMIC DNA]</scope>
    <source>
        <strain evidence="2 3">DSM 13305</strain>
    </source>
</reference>
<dbReference type="RefSeq" id="WP_091743948.1">
    <property type="nucleotide sequence ID" value="NZ_FODY01000002.1"/>
</dbReference>
<dbReference type="EMBL" id="FODY01000002">
    <property type="protein sequence ID" value="SEO51285.1"/>
    <property type="molecule type" value="Genomic_DNA"/>
</dbReference>
<protein>
    <submittedName>
        <fullName evidence="2">Uncharacterized protein</fullName>
    </submittedName>
</protein>
<feature type="transmembrane region" description="Helical" evidence="1">
    <location>
        <begin position="12"/>
        <end position="31"/>
    </location>
</feature>
<keyword evidence="3" id="KW-1185">Reference proteome</keyword>
<keyword evidence="1" id="KW-0472">Membrane</keyword>
<accession>A0A1H8QAN4</accession>
<sequence>MWKMFCLDRCIPFYTVIFISIWFVAWVLNSVHSLQFDFDLDRLRDIYAWLMTQLNATHAINSIWNSPKGCVPDKSASS</sequence>
<keyword evidence="1" id="KW-1133">Transmembrane helix</keyword>
<gene>
    <name evidence="2" type="ORF">SAMN04490178_102248</name>
</gene>
<evidence type="ECO:0000256" key="1">
    <source>
        <dbReference type="SAM" id="Phobius"/>
    </source>
</evidence>
<keyword evidence="1" id="KW-0812">Transmembrane</keyword>
<evidence type="ECO:0000313" key="2">
    <source>
        <dbReference type="EMBL" id="SEO51285.1"/>
    </source>
</evidence>
<dbReference type="OrthoDB" id="1683555at2"/>
<evidence type="ECO:0000313" key="3">
    <source>
        <dbReference type="Proteomes" id="UP000198847"/>
    </source>
</evidence>
<dbReference type="AlphaFoldDB" id="A0A1H8QAN4"/>
<dbReference type="Proteomes" id="UP000198847">
    <property type="component" value="Unassembled WGS sequence"/>
</dbReference>
<organism evidence="2 3">
    <name type="scientific">Propionispora vibrioides</name>
    <dbReference type="NCBI Taxonomy" id="112903"/>
    <lineage>
        <taxon>Bacteria</taxon>
        <taxon>Bacillati</taxon>
        <taxon>Bacillota</taxon>
        <taxon>Negativicutes</taxon>
        <taxon>Selenomonadales</taxon>
        <taxon>Sporomusaceae</taxon>
        <taxon>Propionispora</taxon>
    </lineage>
</organism>
<name>A0A1H8QAN4_9FIRM</name>
<dbReference type="STRING" id="112903.SAMN04490178_102248"/>